<dbReference type="Gene3D" id="2.20.110.10">
    <property type="entry name" value="Histone H3 K4-specific methyltransferase SET7/9 N-terminal domain"/>
    <property type="match status" value="2"/>
</dbReference>
<keyword evidence="1" id="KW-0677">Repeat</keyword>
<dbReference type="InterPro" id="IPR003409">
    <property type="entry name" value="MORN"/>
</dbReference>
<evidence type="ECO:0000313" key="3">
    <source>
        <dbReference type="EMBL" id="AJF97531.1"/>
    </source>
</evidence>
<dbReference type="KEGG" id="vg:23462448"/>
<dbReference type="PANTHER" id="PTHR43215:SF14">
    <property type="entry name" value="RADIAL SPOKE HEAD 1 HOMOLOG"/>
    <property type="match status" value="1"/>
</dbReference>
<dbReference type="InterPro" id="IPR001810">
    <property type="entry name" value="F-box_dom"/>
</dbReference>
<dbReference type="Proteomes" id="UP000202511">
    <property type="component" value="Segment"/>
</dbReference>
<dbReference type="SUPFAM" id="SSF82185">
    <property type="entry name" value="Histone H3 K4-specific methyltransferase SET7/9 N-terminal domain"/>
    <property type="match status" value="1"/>
</dbReference>
<dbReference type="Pfam" id="PF02493">
    <property type="entry name" value="MORN"/>
    <property type="match status" value="4"/>
</dbReference>
<reference evidence="3 4" key="1">
    <citation type="journal article" date="2015" name="Parasitol. Res.">
        <title>Viruses in close associations with free-living amoebae.</title>
        <authorList>
            <person name="Scheid P."/>
        </authorList>
    </citation>
    <scope>NUCLEOTIDE SEQUENCE [LARGE SCALE GENOMIC DNA]</scope>
    <source>
        <strain evidence="3">KlaHel</strain>
    </source>
</reference>
<dbReference type="Pfam" id="PF12937">
    <property type="entry name" value="F-box-like"/>
    <property type="match status" value="1"/>
</dbReference>
<sequence>MGRRRARKQARVRAKKSPAVCHGDSPFDCLPDELVLAVASCFGSVRALACLGQTCHRMHRLMADPYLWRPLYAVAHGGSEPVGRFAEFGKDWSWVYRARVPIARKKRMKRARSVGTIQRPDVTYRGDFRHAHMHGYGRASWTNGATYDGEWKDDQRHGRGTYVWAIGVCYSGAWEGDQMHGFGAIHYTDGHTFAGMWQRGVFDGVGTHTLSDGRQTQCRRNGTDWYDIGDAAGDVLCVDRPDAHAVIRHNTPGAFRATHCTCASHIF</sequence>
<dbReference type="Gene3D" id="1.20.1280.50">
    <property type="match status" value="1"/>
</dbReference>
<protein>
    <submittedName>
        <fullName evidence="3">Morn repeat protein</fullName>
    </submittedName>
</protein>
<dbReference type="PANTHER" id="PTHR43215">
    <property type="entry name" value="RADIAL SPOKE HEAD 1 HOMOLOG"/>
    <property type="match status" value="1"/>
</dbReference>
<dbReference type="EMBL" id="KP136319">
    <property type="protein sequence ID" value="AJF97531.1"/>
    <property type="molecule type" value="Genomic_DNA"/>
</dbReference>
<feature type="domain" description="F-box" evidence="2">
    <location>
        <begin position="27"/>
        <end position="72"/>
    </location>
</feature>
<evidence type="ECO:0000259" key="2">
    <source>
        <dbReference type="Pfam" id="PF12937"/>
    </source>
</evidence>
<dbReference type="GeneID" id="23462448"/>
<dbReference type="SUPFAM" id="SSF81383">
    <property type="entry name" value="F-box domain"/>
    <property type="match status" value="1"/>
</dbReference>
<dbReference type="SMART" id="SM00698">
    <property type="entry name" value="MORN"/>
    <property type="match status" value="4"/>
</dbReference>
<organism evidence="3 4">
    <name type="scientific">Pandoravirus inopinatum</name>
    <dbReference type="NCBI Taxonomy" id="1605721"/>
    <lineage>
        <taxon>Viruses</taxon>
        <taxon>Pandoravirus</taxon>
    </lineage>
</organism>
<proteinExistence type="predicted"/>
<evidence type="ECO:0000256" key="1">
    <source>
        <dbReference type="ARBA" id="ARBA00022737"/>
    </source>
</evidence>
<accession>A0A0B5J9H9</accession>
<name>A0A0B5J9H9_9VIRU</name>
<dbReference type="RefSeq" id="YP_009119766.1">
    <property type="nucleotide sequence ID" value="NC_026440.1"/>
</dbReference>
<evidence type="ECO:0000313" key="4">
    <source>
        <dbReference type="Proteomes" id="UP000202511"/>
    </source>
</evidence>
<dbReference type="InterPro" id="IPR036047">
    <property type="entry name" value="F-box-like_dom_sf"/>
</dbReference>